<dbReference type="Gene3D" id="3.10.10.10">
    <property type="entry name" value="HIV Type 1 Reverse Transcriptase, subunit A, domain 1"/>
    <property type="match status" value="1"/>
</dbReference>
<dbReference type="PANTHER" id="PTHR24559:SF434">
    <property type="entry name" value="RNA-DIRECTED DNA POLYMERASE HOMOLOG"/>
    <property type="match status" value="1"/>
</dbReference>
<reference evidence="2" key="1">
    <citation type="journal article" date="2012" name="Nat. Biotechnol.">
        <title>Draft genome sequence of pigeonpea (Cajanus cajan), an orphan legume crop of resource-poor farmers.</title>
        <authorList>
            <person name="Varshney R.K."/>
            <person name="Chen W."/>
            <person name="Li Y."/>
            <person name="Bharti A.K."/>
            <person name="Saxena R.K."/>
            <person name="Schlueter J.A."/>
            <person name="Donoghue M.T."/>
            <person name="Azam S."/>
            <person name="Fan G."/>
            <person name="Whaley A.M."/>
            <person name="Farmer A.D."/>
            <person name="Sheridan J."/>
            <person name="Iwata A."/>
            <person name="Tuteja R."/>
            <person name="Penmetsa R.V."/>
            <person name="Wu W."/>
            <person name="Upadhyaya H.D."/>
            <person name="Yang S.P."/>
            <person name="Shah T."/>
            <person name="Saxena K.B."/>
            <person name="Michael T."/>
            <person name="McCombie W.R."/>
            <person name="Yang B."/>
            <person name="Zhang G."/>
            <person name="Yang H."/>
            <person name="Wang J."/>
            <person name="Spillane C."/>
            <person name="Cook D.R."/>
            <person name="May G.D."/>
            <person name="Xu X."/>
            <person name="Jackson S.A."/>
        </authorList>
    </citation>
    <scope>NUCLEOTIDE SEQUENCE [LARGE SCALE GENOMIC DNA]</scope>
</reference>
<dbReference type="InterPro" id="IPR056924">
    <property type="entry name" value="SH3_Tf2-1"/>
</dbReference>
<sequence>MLKEGLIVPSTSPFSSPIILVKKKDGTWQFCTDYRALNVITVKDSFPIPTVDELIDELHGDKFFSCLLNKCLEMYLRCFTYDSPKDWARFLPWAEYWYNTSYHHSSGMTPFKIVYGRDPPTLVKYMLNQSDPTSVQEQLLQRDLTPSKLKCNLHDMVFVKLKPYRQHFVALRKNQKLIMRFFCPFPVIQRIGQVSYKLLLPPTTRIHPMFHYSQLKPCKGDHSKPYVPLPINNTDLQLVSLFLFYNLRSY</sequence>
<dbReference type="Proteomes" id="UP000075243">
    <property type="component" value="Unassembled WGS sequence"/>
</dbReference>
<dbReference type="InterPro" id="IPR043128">
    <property type="entry name" value="Rev_trsase/Diguanyl_cyclase"/>
</dbReference>
<dbReference type="Gramene" id="C.cajan_39827.t">
    <property type="protein sequence ID" value="C.cajan_39827.t"/>
    <property type="gene ID" value="C.cajan_39827"/>
</dbReference>
<dbReference type="InterPro" id="IPR043502">
    <property type="entry name" value="DNA/RNA_pol_sf"/>
</dbReference>
<gene>
    <name evidence="2" type="ORF">KK1_045637</name>
</gene>
<organism evidence="2 3">
    <name type="scientific">Cajanus cajan</name>
    <name type="common">Pigeon pea</name>
    <name type="synonym">Cajanus indicus</name>
    <dbReference type="NCBI Taxonomy" id="3821"/>
    <lineage>
        <taxon>Eukaryota</taxon>
        <taxon>Viridiplantae</taxon>
        <taxon>Streptophyta</taxon>
        <taxon>Embryophyta</taxon>
        <taxon>Tracheophyta</taxon>
        <taxon>Spermatophyta</taxon>
        <taxon>Magnoliopsida</taxon>
        <taxon>eudicotyledons</taxon>
        <taxon>Gunneridae</taxon>
        <taxon>Pentapetalae</taxon>
        <taxon>rosids</taxon>
        <taxon>fabids</taxon>
        <taxon>Fabales</taxon>
        <taxon>Fabaceae</taxon>
        <taxon>Papilionoideae</taxon>
        <taxon>50 kb inversion clade</taxon>
        <taxon>NPAAA clade</taxon>
        <taxon>indigoferoid/millettioid clade</taxon>
        <taxon>Phaseoleae</taxon>
        <taxon>Cajanus</taxon>
    </lineage>
</organism>
<dbReference type="InterPro" id="IPR053134">
    <property type="entry name" value="RNA-dir_DNA_polymerase"/>
</dbReference>
<dbReference type="InterPro" id="IPR036397">
    <property type="entry name" value="RNaseH_sf"/>
</dbReference>
<protein>
    <submittedName>
        <fullName evidence="2">Transposon Ty3-I Gag-Pol polyprotein</fullName>
    </submittedName>
</protein>
<accession>A0A151QTD5</accession>
<evidence type="ECO:0000259" key="1">
    <source>
        <dbReference type="Pfam" id="PF24626"/>
    </source>
</evidence>
<dbReference type="Gene3D" id="3.30.420.10">
    <property type="entry name" value="Ribonuclease H-like superfamily/Ribonuclease H"/>
    <property type="match status" value="1"/>
</dbReference>
<dbReference type="AlphaFoldDB" id="A0A151QTD5"/>
<dbReference type="PANTHER" id="PTHR24559">
    <property type="entry name" value="TRANSPOSON TY3-I GAG-POL POLYPROTEIN"/>
    <property type="match status" value="1"/>
</dbReference>
<dbReference type="GO" id="GO:0003676">
    <property type="term" value="F:nucleic acid binding"/>
    <property type="evidence" value="ECO:0007669"/>
    <property type="project" value="InterPro"/>
</dbReference>
<dbReference type="InterPro" id="IPR012337">
    <property type="entry name" value="RNaseH-like_sf"/>
</dbReference>
<dbReference type="Gene3D" id="3.30.70.270">
    <property type="match status" value="1"/>
</dbReference>
<evidence type="ECO:0000313" key="3">
    <source>
        <dbReference type="Proteomes" id="UP000075243"/>
    </source>
</evidence>
<dbReference type="SUPFAM" id="SSF53098">
    <property type="entry name" value="Ribonuclease H-like"/>
    <property type="match status" value="1"/>
</dbReference>
<name>A0A151QTD5_CAJCA</name>
<dbReference type="Pfam" id="PF24626">
    <property type="entry name" value="SH3_Tf2-1"/>
    <property type="match status" value="1"/>
</dbReference>
<dbReference type="SUPFAM" id="SSF56672">
    <property type="entry name" value="DNA/RNA polymerases"/>
    <property type="match status" value="1"/>
</dbReference>
<keyword evidence="3" id="KW-1185">Reference proteome</keyword>
<proteinExistence type="predicted"/>
<feature type="domain" description="Tf2-1-like SH3-like" evidence="1">
    <location>
        <begin position="155"/>
        <end position="218"/>
    </location>
</feature>
<dbReference type="EMBL" id="KQ484870">
    <property type="protein sequence ID" value="KYP33496.1"/>
    <property type="molecule type" value="Genomic_DNA"/>
</dbReference>
<evidence type="ECO:0000313" key="2">
    <source>
        <dbReference type="EMBL" id="KYP33496.1"/>
    </source>
</evidence>